<dbReference type="PANTHER" id="PTHR31781:SF1">
    <property type="entry name" value="PROTEIN UNC-80 HOMOLOG"/>
    <property type="match status" value="1"/>
</dbReference>
<dbReference type="PANTHER" id="PTHR31781">
    <property type="entry name" value="UNC80"/>
    <property type="match status" value="1"/>
</dbReference>
<accession>J9EEG2</accession>
<proteinExistence type="predicted"/>
<dbReference type="GO" id="GO:0055080">
    <property type="term" value="P:monoatomic cation homeostasis"/>
    <property type="evidence" value="ECO:0007669"/>
    <property type="project" value="TreeGrafter"/>
</dbReference>
<gene>
    <name evidence="3" type="ORF">WUBG_13674</name>
</gene>
<dbReference type="AlphaFoldDB" id="J9EEG2"/>
<feature type="compositionally biased region" description="Basic and acidic residues" evidence="1">
    <location>
        <begin position="172"/>
        <end position="195"/>
    </location>
</feature>
<evidence type="ECO:0000313" key="4">
    <source>
        <dbReference type="Proteomes" id="UP000004810"/>
    </source>
</evidence>
<organism evidence="3 4">
    <name type="scientific">Wuchereria bancrofti</name>
    <dbReference type="NCBI Taxonomy" id="6293"/>
    <lineage>
        <taxon>Eukaryota</taxon>
        <taxon>Metazoa</taxon>
        <taxon>Ecdysozoa</taxon>
        <taxon>Nematoda</taxon>
        <taxon>Chromadorea</taxon>
        <taxon>Rhabditida</taxon>
        <taxon>Spirurina</taxon>
        <taxon>Spiruromorpha</taxon>
        <taxon>Filarioidea</taxon>
        <taxon>Onchocercidae</taxon>
        <taxon>Wuchereria</taxon>
    </lineage>
</organism>
<dbReference type="Pfam" id="PF19424">
    <property type="entry name" value="UNC80"/>
    <property type="match status" value="1"/>
</dbReference>
<dbReference type="GO" id="GO:0030424">
    <property type="term" value="C:axon"/>
    <property type="evidence" value="ECO:0007669"/>
    <property type="project" value="TreeGrafter"/>
</dbReference>
<feature type="region of interest" description="Disordered" evidence="1">
    <location>
        <begin position="157"/>
        <end position="195"/>
    </location>
</feature>
<dbReference type="EMBL" id="ADBV01010590">
    <property type="protein sequence ID" value="EJW75417.1"/>
    <property type="molecule type" value="Genomic_DNA"/>
</dbReference>
<name>J9EEG2_WUCBA</name>
<protein>
    <recommendedName>
        <fullName evidence="2">Protein UNC80 central region domain-containing protein</fullName>
    </recommendedName>
</protein>
<dbReference type="InterPro" id="IPR045852">
    <property type="entry name" value="UNC80_central"/>
</dbReference>
<sequence length="253" mass="28765">MHMMQRAAARCFYDWGCQLGERIYKIMEASGAMLNKTPPKNTDLNRRELVIHDNLEDFFDEGIVNDESGERCPPAILFLACLLLNEITAFLRETFQTIPRSRSNKGASAGTLNFDKLTPNRRWSILSNMFSSQQQQQRASSIQSITDVNLSIHQSDRRISLSTNEENSSRSSYEHTEEIVQQSDKKDADPNGDRMTHCTNGERLISLSDQHLACKNKSNYERKSGEKCPHVKRSHTLTVPTHSMVITTIISKS</sequence>
<dbReference type="Proteomes" id="UP000004810">
    <property type="component" value="Unassembled WGS sequence"/>
</dbReference>
<comment type="caution">
    <text evidence="3">The sequence shown here is derived from an EMBL/GenBank/DDBJ whole genome shotgun (WGS) entry which is preliminary data.</text>
</comment>
<evidence type="ECO:0000259" key="2">
    <source>
        <dbReference type="Pfam" id="PF19424"/>
    </source>
</evidence>
<evidence type="ECO:0000313" key="3">
    <source>
        <dbReference type="EMBL" id="EJW75417.1"/>
    </source>
</evidence>
<dbReference type="GO" id="GO:0034703">
    <property type="term" value="C:cation channel complex"/>
    <property type="evidence" value="ECO:0007669"/>
    <property type="project" value="TreeGrafter"/>
</dbReference>
<dbReference type="GO" id="GO:0005261">
    <property type="term" value="F:monoatomic cation channel activity"/>
    <property type="evidence" value="ECO:0007669"/>
    <property type="project" value="TreeGrafter"/>
</dbReference>
<reference evidence="4" key="1">
    <citation type="submission" date="2012-08" db="EMBL/GenBank/DDBJ databases">
        <title>The Genome Sequence of Wuchereria bancrofti.</title>
        <authorList>
            <person name="Nutman T.B."/>
            <person name="Fink D.L."/>
            <person name="Russ C."/>
            <person name="Young S."/>
            <person name="Zeng Q."/>
            <person name="Koehrsen M."/>
            <person name="Alvarado L."/>
            <person name="Berlin A."/>
            <person name="Chapman S.B."/>
            <person name="Chen Z."/>
            <person name="Freedman E."/>
            <person name="Gellesch M."/>
            <person name="Goldberg J."/>
            <person name="Griggs A."/>
            <person name="Gujja S."/>
            <person name="Heilman E.R."/>
            <person name="Heiman D."/>
            <person name="Hepburn T."/>
            <person name="Howarth C."/>
            <person name="Jen D."/>
            <person name="Larson L."/>
            <person name="Lewis B."/>
            <person name="Mehta T."/>
            <person name="Park D."/>
            <person name="Pearson M."/>
            <person name="Roberts A."/>
            <person name="Saif S."/>
            <person name="Shea T."/>
            <person name="Shenoy N."/>
            <person name="Sisk P."/>
            <person name="Stolte C."/>
            <person name="Sykes S."/>
            <person name="Walk T."/>
            <person name="White J."/>
            <person name="Yandava C."/>
            <person name="Haas B."/>
            <person name="Henn M.R."/>
            <person name="Nusbaum C."/>
            <person name="Birren B."/>
        </authorList>
    </citation>
    <scope>NUCLEOTIDE SEQUENCE [LARGE SCALE GENOMIC DNA]</scope>
    <source>
        <strain evidence="4">NA</strain>
    </source>
</reference>
<feature type="compositionally biased region" description="Polar residues" evidence="1">
    <location>
        <begin position="160"/>
        <end position="171"/>
    </location>
</feature>
<feature type="non-terminal residue" evidence="3">
    <location>
        <position position="253"/>
    </location>
</feature>
<feature type="domain" description="Protein UNC80 central region" evidence="2">
    <location>
        <begin position="2"/>
        <end position="235"/>
    </location>
</feature>
<evidence type="ECO:0000256" key="1">
    <source>
        <dbReference type="SAM" id="MobiDB-lite"/>
    </source>
</evidence>